<dbReference type="SUPFAM" id="SSF55298">
    <property type="entry name" value="YjgF-like"/>
    <property type="match status" value="1"/>
</dbReference>
<proteinExistence type="predicted"/>
<dbReference type="EMBL" id="ML977505">
    <property type="protein sequence ID" value="KAF2129721.1"/>
    <property type="molecule type" value="Genomic_DNA"/>
</dbReference>
<dbReference type="Pfam" id="PF01042">
    <property type="entry name" value="Ribonuc_L-PSP"/>
    <property type="match status" value="1"/>
</dbReference>
<dbReference type="Proteomes" id="UP000799771">
    <property type="component" value="Unassembled WGS sequence"/>
</dbReference>
<accession>A0A6A6AH00</accession>
<dbReference type="PANTHER" id="PTHR43857">
    <property type="entry name" value="BLR7761 PROTEIN"/>
    <property type="match status" value="1"/>
</dbReference>
<gene>
    <name evidence="1" type="ORF">P153DRAFT_314862</name>
</gene>
<dbReference type="InterPro" id="IPR035959">
    <property type="entry name" value="RutC-like_sf"/>
</dbReference>
<dbReference type="OrthoDB" id="309640at2759"/>
<dbReference type="InterPro" id="IPR006175">
    <property type="entry name" value="YjgF/YER057c/UK114"/>
</dbReference>
<dbReference type="RefSeq" id="XP_033524108.1">
    <property type="nucleotide sequence ID" value="XM_033664932.1"/>
</dbReference>
<dbReference type="PANTHER" id="PTHR43857:SF1">
    <property type="entry name" value="YJGH FAMILY PROTEIN"/>
    <property type="match status" value="1"/>
</dbReference>
<reference evidence="1" key="1">
    <citation type="journal article" date="2020" name="Stud. Mycol.">
        <title>101 Dothideomycetes genomes: a test case for predicting lifestyles and emergence of pathogens.</title>
        <authorList>
            <person name="Haridas S."/>
            <person name="Albert R."/>
            <person name="Binder M."/>
            <person name="Bloem J."/>
            <person name="Labutti K."/>
            <person name="Salamov A."/>
            <person name="Andreopoulos B."/>
            <person name="Baker S."/>
            <person name="Barry K."/>
            <person name="Bills G."/>
            <person name="Bluhm B."/>
            <person name="Cannon C."/>
            <person name="Castanera R."/>
            <person name="Culley D."/>
            <person name="Daum C."/>
            <person name="Ezra D."/>
            <person name="Gonzalez J."/>
            <person name="Henrissat B."/>
            <person name="Kuo A."/>
            <person name="Liang C."/>
            <person name="Lipzen A."/>
            <person name="Lutzoni F."/>
            <person name="Magnuson J."/>
            <person name="Mondo S."/>
            <person name="Nolan M."/>
            <person name="Ohm R."/>
            <person name="Pangilinan J."/>
            <person name="Park H.-J."/>
            <person name="Ramirez L."/>
            <person name="Alfaro M."/>
            <person name="Sun H."/>
            <person name="Tritt A."/>
            <person name="Yoshinaga Y."/>
            <person name="Zwiers L.-H."/>
            <person name="Turgeon B."/>
            <person name="Goodwin S."/>
            <person name="Spatafora J."/>
            <person name="Crous P."/>
            <person name="Grigoriev I."/>
        </authorList>
    </citation>
    <scope>NUCLEOTIDE SEQUENCE</scope>
    <source>
        <strain evidence="1">CBS 119687</strain>
    </source>
</reference>
<dbReference type="Gene3D" id="3.30.1330.40">
    <property type="entry name" value="RutC-like"/>
    <property type="match status" value="1"/>
</dbReference>
<keyword evidence="2" id="KW-1185">Reference proteome</keyword>
<evidence type="ECO:0000313" key="1">
    <source>
        <dbReference type="EMBL" id="KAF2129721.1"/>
    </source>
</evidence>
<organism evidence="1 2">
    <name type="scientific">Dothidotthia symphoricarpi CBS 119687</name>
    <dbReference type="NCBI Taxonomy" id="1392245"/>
    <lineage>
        <taxon>Eukaryota</taxon>
        <taxon>Fungi</taxon>
        <taxon>Dikarya</taxon>
        <taxon>Ascomycota</taxon>
        <taxon>Pezizomycotina</taxon>
        <taxon>Dothideomycetes</taxon>
        <taxon>Pleosporomycetidae</taxon>
        <taxon>Pleosporales</taxon>
        <taxon>Dothidotthiaceae</taxon>
        <taxon>Dothidotthia</taxon>
    </lineage>
</organism>
<sequence>MAHLQCYCYPGFGEAKREELWYSQAVRVGDRIEIAGQGGWDPETSKIHEDIDDEIDQAFSNVEHTLKHAGGKGWSQVYRVTLYLTDINEKSVVASVRNLKKWAPDHRPILTCLGVNQLGLPGMRIEVEVVAHDEEGARAAAAAKSSTY</sequence>
<protein>
    <submittedName>
        <fullName evidence="1">YjgF-like protein</fullName>
    </submittedName>
</protein>
<dbReference type="CDD" id="cd06152">
    <property type="entry name" value="YjgF_YER057c_UK114_like_4"/>
    <property type="match status" value="1"/>
</dbReference>
<dbReference type="GeneID" id="54405364"/>
<name>A0A6A6AH00_9PLEO</name>
<evidence type="ECO:0000313" key="2">
    <source>
        <dbReference type="Proteomes" id="UP000799771"/>
    </source>
</evidence>
<dbReference type="AlphaFoldDB" id="A0A6A6AH00"/>